<keyword evidence="3 7" id="KW-0812">Transmembrane</keyword>
<dbReference type="Proteomes" id="UP001500984">
    <property type="component" value="Unassembled WGS sequence"/>
</dbReference>
<keyword evidence="11" id="KW-1185">Reference proteome</keyword>
<gene>
    <name evidence="10" type="ORF">GCM10009823_13520</name>
</gene>
<evidence type="ECO:0000256" key="5">
    <source>
        <dbReference type="ARBA" id="ARBA00023136"/>
    </source>
</evidence>
<feature type="transmembrane region" description="Helical" evidence="7">
    <location>
        <begin position="361"/>
        <end position="388"/>
    </location>
</feature>
<dbReference type="PANTHER" id="PTHR30572:SF4">
    <property type="entry name" value="ABC TRANSPORTER PERMEASE YTRF"/>
    <property type="match status" value="1"/>
</dbReference>
<proteinExistence type="inferred from homology"/>
<feature type="domain" description="MacB-like periplasmic core" evidence="9">
    <location>
        <begin position="24"/>
        <end position="192"/>
    </location>
</feature>
<evidence type="ECO:0000256" key="7">
    <source>
        <dbReference type="SAM" id="Phobius"/>
    </source>
</evidence>
<feature type="transmembrane region" description="Helical" evidence="7">
    <location>
        <begin position="315"/>
        <end position="341"/>
    </location>
</feature>
<organism evidence="10 11">
    <name type="scientific">Brevibacterium salitolerans</name>
    <dbReference type="NCBI Taxonomy" id="1403566"/>
    <lineage>
        <taxon>Bacteria</taxon>
        <taxon>Bacillati</taxon>
        <taxon>Actinomycetota</taxon>
        <taxon>Actinomycetes</taxon>
        <taxon>Micrococcales</taxon>
        <taxon>Brevibacteriaceae</taxon>
        <taxon>Brevibacterium</taxon>
    </lineage>
</organism>
<keyword evidence="4 7" id="KW-1133">Transmembrane helix</keyword>
<feature type="transmembrane region" description="Helical" evidence="7">
    <location>
        <begin position="23"/>
        <end position="47"/>
    </location>
</feature>
<evidence type="ECO:0000313" key="11">
    <source>
        <dbReference type="Proteomes" id="UP001500984"/>
    </source>
</evidence>
<accession>A0ABN2WKJ8</accession>
<evidence type="ECO:0000259" key="8">
    <source>
        <dbReference type="Pfam" id="PF02687"/>
    </source>
</evidence>
<comment type="subcellular location">
    <subcellularLocation>
        <location evidence="1">Cell membrane</location>
        <topology evidence="1">Multi-pass membrane protein</topology>
    </subcellularLocation>
</comment>
<protein>
    <submittedName>
        <fullName evidence="10">ABC transporter permease</fullName>
    </submittedName>
</protein>
<dbReference type="Pfam" id="PF02687">
    <property type="entry name" value="FtsX"/>
    <property type="match status" value="1"/>
</dbReference>
<name>A0ABN2WKJ8_9MICO</name>
<dbReference type="EMBL" id="BAAAPZ010000004">
    <property type="protein sequence ID" value="GAA2094481.1"/>
    <property type="molecule type" value="Genomic_DNA"/>
</dbReference>
<evidence type="ECO:0000256" key="4">
    <source>
        <dbReference type="ARBA" id="ARBA00022989"/>
    </source>
</evidence>
<dbReference type="InterPro" id="IPR003838">
    <property type="entry name" value="ABC3_permease_C"/>
</dbReference>
<evidence type="ECO:0000259" key="9">
    <source>
        <dbReference type="Pfam" id="PF12704"/>
    </source>
</evidence>
<evidence type="ECO:0000256" key="2">
    <source>
        <dbReference type="ARBA" id="ARBA00022475"/>
    </source>
</evidence>
<dbReference type="Pfam" id="PF12704">
    <property type="entry name" value="MacB_PCD"/>
    <property type="match status" value="1"/>
</dbReference>
<comment type="similarity">
    <text evidence="6">Belongs to the ABC-4 integral membrane protein family.</text>
</comment>
<evidence type="ECO:0000256" key="1">
    <source>
        <dbReference type="ARBA" id="ARBA00004651"/>
    </source>
</evidence>
<keyword evidence="2" id="KW-1003">Cell membrane</keyword>
<sequence>MTGALLGSLIEAWQELRIHKLRVLLSLVGVAVAVASLTMVVAMSTLVQDNFRVNYEQMGGRDATLELQPAGGELGADPRAMRAAVDPVLEEFGIGHSSVSGYVDAVMDSEMGEQFVSASLVEHDWQTMHSVGLVAGRWFSPGEEQNLAPSAVVNENMLEWSGRTRADLPFSLSLGPASGGDPVAVTVVGVTPGNDYDSGEAFMLAGSPSTTQLAGPELGLTMQAWVPSEISEELSTQLSSRLTKATGESWEVWRVDLFQEGGDPLATLRLALLGIAGLILFLGVLGLVNIALVTVQQRVREIGIRRSFGATGARVFFSVLMESVVATSIAGVVGIAVSVLALRSPQVLSFVSEGMNVTPSFPFSAAVVGFLVAVLSGAVAGFVPALIATRARIVDAIRA</sequence>
<dbReference type="PANTHER" id="PTHR30572">
    <property type="entry name" value="MEMBRANE COMPONENT OF TRANSPORTER-RELATED"/>
    <property type="match status" value="1"/>
</dbReference>
<keyword evidence="5 7" id="KW-0472">Membrane</keyword>
<evidence type="ECO:0000313" key="10">
    <source>
        <dbReference type="EMBL" id="GAA2094481.1"/>
    </source>
</evidence>
<evidence type="ECO:0000256" key="6">
    <source>
        <dbReference type="ARBA" id="ARBA00038076"/>
    </source>
</evidence>
<evidence type="ECO:0000256" key="3">
    <source>
        <dbReference type="ARBA" id="ARBA00022692"/>
    </source>
</evidence>
<dbReference type="InterPro" id="IPR025857">
    <property type="entry name" value="MacB_PCD"/>
</dbReference>
<dbReference type="RefSeq" id="WP_291799118.1">
    <property type="nucleotide sequence ID" value="NZ_BAAAPZ010000004.1"/>
</dbReference>
<dbReference type="InterPro" id="IPR050250">
    <property type="entry name" value="Macrolide_Exporter_MacB"/>
</dbReference>
<comment type="caution">
    <text evidence="10">The sequence shown here is derived from an EMBL/GenBank/DDBJ whole genome shotgun (WGS) entry which is preliminary data.</text>
</comment>
<feature type="transmembrane region" description="Helical" evidence="7">
    <location>
        <begin position="270"/>
        <end position="295"/>
    </location>
</feature>
<reference evidence="10 11" key="1">
    <citation type="journal article" date="2019" name="Int. J. Syst. Evol. Microbiol.">
        <title>The Global Catalogue of Microorganisms (GCM) 10K type strain sequencing project: providing services to taxonomists for standard genome sequencing and annotation.</title>
        <authorList>
            <consortium name="The Broad Institute Genomics Platform"/>
            <consortium name="The Broad Institute Genome Sequencing Center for Infectious Disease"/>
            <person name="Wu L."/>
            <person name="Ma J."/>
        </authorList>
    </citation>
    <scope>NUCLEOTIDE SEQUENCE [LARGE SCALE GENOMIC DNA]</scope>
    <source>
        <strain evidence="10 11">JCM 15900</strain>
    </source>
</reference>
<feature type="domain" description="ABC3 transporter permease C-terminal" evidence="8">
    <location>
        <begin position="275"/>
        <end position="390"/>
    </location>
</feature>